<reference evidence="1 2" key="1">
    <citation type="submission" date="2012-10" db="EMBL/GenBank/DDBJ databases">
        <authorList>
            <person name="Harkins D.M."/>
            <person name="Durkin A.S."/>
            <person name="Brinkac L.M."/>
            <person name="Selengut J.D."/>
            <person name="Sanka R."/>
            <person name="DePew J."/>
            <person name="Purushe J."/>
            <person name="Peacock S.J."/>
            <person name="Thaipadungpanit J."/>
            <person name="Wuthiekanun V.W."/>
            <person name="Day N.P."/>
            <person name="Vinetz J.M."/>
            <person name="Sutton G.G."/>
            <person name="Nelson W.C."/>
            <person name="Fouts D.E."/>
        </authorList>
    </citation>
    <scope>NUCLEOTIDE SEQUENCE [LARGE SCALE GENOMIC DNA]</scope>
    <source>
        <strain evidence="1 2">H1</strain>
    </source>
</reference>
<dbReference type="AlphaFoldDB" id="A0A0E2B3Q9"/>
<comment type="caution">
    <text evidence="1">The sequence shown here is derived from an EMBL/GenBank/DDBJ whole genome shotgun (WGS) entry which is preliminary data.</text>
</comment>
<organism evidence="1 2">
    <name type="scientific">Leptospira kirschneri str. H1</name>
    <dbReference type="NCBI Taxonomy" id="1049966"/>
    <lineage>
        <taxon>Bacteria</taxon>
        <taxon>Pseudomonadati</taxon>
        <taxon>Spirochaetota</taxon>
        <taxon>Spirochaetia</taxon>
        <taxon>Leptospirales</taxon>
        <taxon>Leptospiraceae</taxon>
        <taxon>Leptospira</taxon>
    </lineage>
</organism>
<dbReference type="Proteomes" id="UP000006253">
    <property type="component" value="Unassembled WGS sequence"/>
</dbReference>
<accession>A0A0E2B3Q9</accession>
<dbReference type="EMBL" id="AHMY02000040">
    <property type="protein sequence ID" value="EKO15898.1"/>
    <property type="molecule type" value="Genomic_DNA"/>
</dbReference>
<protein>
    <submittedName>
        <fullName evidence="1">Uncharacterized protein</fullName>
    </submittedName>
</protein>
<gene>
    <name evidence="1" type="ORF">LEP1GSC081_3353</name>
</gene>
<proteinExistence type="predicted"/>
<evidence type="ECO:0000313" key="2">
    <source>
        <dbReference type="Proteomes" id="UP000006253"/>
    </source>
</evidence>
<sequence length="48" mass="5874">MLQLSISIQYKQDQELIFQQLYCNKFVSKIRMQNLFQKNNNFRFGTIL</sequence>
<name>A0A0E2B3Q9_9LEPT</name>
<evidence type="ECO:0000313" key="1">
    <source>
        <dbReference type="EMBL" id="EKO15898.1"/>
    </source>
</evidence>